<comment type="similarity">
    <text evidence="1">Belongs to the sel-1 family.</text>
</comment>
<dbReference type="InterPro" id="IPR011990">
    <property type="entry name" value="TPR-like_helical_dom_sf"/>
</dbReference>
<protein>
    <submittedName>
        <fullName evidence="3">Uncharacterized protein</fullName>
    </submittedName>
</protein>
<dbReference type="eggNOG" id="KOG1550">
    <property type="taxonomic scope" value="Eukaryota"/>
</dbReference>
<dbReference type="KEGG" id="edi:EDI_018740"/>
<dbReference type="OMA" id="AYLWISA"/>
<dbReference type="PANTHER" id="PTHR11102">
    <property type="entry name" value="SEL-1-LIKE PROTEIN"/>
    <property type="match status" value="1"/>
</dbReference>
<gene>
    <name evidence="3" type="ORF">EDI_018740</name>
</gene>
<evidence type="ECO:0000256" key="2">
    <source>
        <dbReference type="PROSITE-ProRule" id="PRU00339"/>
    </source>
</evidence>
<dbReference type="InterPro" id="IPR006597">
    <property type="entry name" value="Sel1-like"/>
</dbReference>
<keyword evidence="4" id="KW-1185">Reference proteome</keyword>
<organism evidence="4">
    <name type="scientific">Entamoeba dispar (strain ATCC PRA-260 / SAW760)</name>
    <dbReference type="NCBI Taxonomy" id="370354"/>
    <lineage>
        <taxon>Eukaryota</taxon>
        <taxon>Amoebozoa</taxon>
        <taxon>Evosea</taxon>
        <taxon>Archamoebae</taxon>
        <taxon>Mastigamoebida</taxon>
        <taxon>Entamoebidae</taxon>
        <taxon>Entamoeba</taxon>
    </lineage>
</organism>
<dbReference type="PANTHER" id="PTHR11102:SF160">
    <property type="entry name" value="ERAD-ASSOCIATED E3 UBIQUITIN-PROTEIN LIGASE COMPONENT HRD3"/>
    <property type="match status" value="1"/>
</dbReference>
<dbReference type="RefSeq" id="XP_001735416.1">
    <property type="nucleotide sequence ID" value="XM_001735364.1"/>
</dbReference>
<sequence length="305" mass="35205">MSNELYVQWTLQAANNGSTIAMFNVGCWYYLGENFKMNKKEAVKWYYKSAKEGCGKAMCNLGRCYFDGEGIECNKKKAFKWFKRSAKKGVVSGQFNCSNCYYYGDGTQRNIDKAMYWSKLASINGHARAFIIYGKCLLYYYQFEEARSVFEEALSLNIKESYWYLGLLYEYGVGGIQNQSLAFKYYQNGANKLNCCKEKIALTLFHKEKTLYYLKALKKRSSLVDQIIGKELIDGSTDFCPSEGTFLLFQAAKCGNENAFNYLLQTTEMKDDKVIEILNSLYYSCLNEEQPSQYNLEDVNYSELL</sequence>
<dbReference type="VEuPathDB" id="AmoebaDB:EDI_018740"/>
<dbReference type="AlphaFoldDB" id="B0EAR0"/>
<dbReference type="SUPFAM" id="SSF81901">
    <property type="entry name" value="HCP-like"/>
    <property type="match status" value="1"/>
</dbReference>
<dbReference type="SMART" id="SM00671">
    <property type="entry name" value="SEL1"/>
    <property type="match status" value="4"/>
</dbReference>
<evidence type="ECO:0000313" key="3">
    <source>
        <dbReference type="EMBL" id="EDR28375.1"/>
    </source>
</evidence>
<dbReference type="Proteomes" id="UP000008076">
    <property type="component" value="Unassembled WGS sequence"/>
</dbReference>
<dbReference type="EMBL" id="DS548496">
    <property type="protein sequence ID" value="EDR28375.1"/>
    <property type="molecule type" value="Genomic_DNA"/>
</dbReference>
<dbReference type="InterPro" id="IPR050767">
    <property type="entry name" value="Sel1_AlgK"/>
</dbReference>
<name>B0EAR0_ENTDS</name>
<dbReference type="Gene3D" id="1.25.40.10">
    <property type="entry name" value="Tetratricopeptide repeat domain"/>
    <property type="match status" value="1"/>
</dbReference>
<accession>B0EAR0</accession>
<dbReference type="GeneID" id="5880379"/>
<evidence type="ECO:0000256" key="1">
    <source>
        <dbReference type="ARBA" id="ARBA00038101"/>
    </source>
</evidence>
<evidence type="ECO:0000313" key="4">
    <source>
        <dbReference type="Proteomes" id="UP000008076"/>
    </source>
</evidence>
<dbReference type="InterPro" id="IPR019734">
    <property type="entry name" value="TPR_rpt"/>
</dbReference>
<dbReference type="OrthoDB" id="2384430at2759"/>
<proteinExistence type="inferred from homology"/>
<feature type="repeat" description="TPR" evidence="2">
    <location>
        <begin position="127"/>
        <end position="160"/>
    </location>
</feature>
<reference evidence="4" key="1">
    <citation type="submission" date="2007-12" db="EMBL/GenBank/DDBJ databases">
        <title>Annotation of Entamoeba dispar SAW760.</title>
        <authorList>
            <person name="Lorenzi H."/>
            <person name="Inman J."/>
            <person name="Schobel S."/>
            <person name="Amedeo P."/>
            <person name="Caler E."/>
        </authorList>
    </citation>
    <scope>NUCLEOTIDE SEQUENCE [LARGE SCALE GENOMIC DNA]</scope>
    <source>
        <strain evidence="4">ATCC PRA-260 / SAW760</strain>
    </source>
</reference>
<dbReference type="PROSITE" id="PS50005">
    <property type="entry name" value="TPR"/>
    <property type="match status" value="1"/>
</dbReference>
<dbReference type="Pfam" id="PF08238">
    <property type="entry name" value="Sel1"/>
    <property type="match status" value="4"/>
</dbReference>
<keyword evidence="2" id="KW-0802">TPR repeat</keyword>